<name>A0AAD5YT25_9AGAR</name>
<feature type="chain" id="PRO_5042049158" description="Carbonic anhydrase" evidence="9">
    <location>
        <begin position="21"/>
        <end position="305"/>
    </location>
</feature>
<dbReference type="PANTHER" id="PTHR11002">
    <property type="entry name" value="CARBONIC ANHYDRASE"/>
    <property type="match status" value="1"/>
</dbReference>
<comment type="similarity">
    <text evidence="1 8">Belongs to the beta-class carbonic anhydrase family.</text>
</comment>
<dbReference type="GO" id="GO:0004089">
    <property type="term" value="F:carbonate dehydratase activity"/>
    <property type="evidence" value="ECO:0007669"/>
    <property type="project" value="UniProtKB-UniRule"/>
</dbReference>
<accession>A0AAD5YT25</accession>
<comment type="cofactor">
    <cofactor evidence="7">
        <name>Zn(2+)</name>
        <dbReference type="ChEBI" id="CHEBI:29105"/>
    </cofactor>
    <text evidence="7">Binds 1 zinc ion per subunit.</text>
</comment>
<dbReference type="GO" id="GO:0071244">
    <property type="term" value="P:cellular response to carbon dioxide"/>
    <property type="evidence" value="ECO:0007669"/>
    <property type="project" value="TreeGrafter"/>
</dbReference>
<gene>
    <name evidence="10" type="ORF">NP233_g3180</name>
</gene>
<evidence type="ECO:0000313" key="11">
    <source>
        <dbReference type="Proteomes" id="UP001213000"/>
    </source>
</evidence>
<evidence type="ECO:0000256" key="6">
    <source>
        <dbReference type="ARBA" id="ARBA00048348"/>
    </source>
</evidence>
<dbReference type="InterPro" id="IPR001765">
    <property type="entry name" value="Carbonic_anhydrase"/>
</dbReference>
<evidence type="ECO:0000313" key="10">
    <source>
        <dbReference type="EMBL" id="KAJ3572302.1"/>
    </source>
</evidence>
<evidence type="ECO:0000256" key="1">
    <source>
        <dbReference type="ARBA" id="ARBA00006217"/>
    </source>
</evidence>
<protein>
    <recommendedName>
        <fullName evidence="2 8">Carbonic anhydrase</fullName>
        <ecNumber evidence="2 8">4.2.1.1</ecNumber>
    </recommendedName>
    <alternativeName>
        <fullName evidence="8">Carbonate dehydratase</fullName>
    </alternativeName>
</protein>
<evidence type="ECO:0000256" key="5">
    <source>
        <dbReference type="ARBA" id="ARBA00023239"/>
    </source>
</evidence>
<dbReference type="PANTHER" id="PTHR11002:SF76">
    <property type="entry name" value="CARBONIC ANHYDRASE"/>
    <property type="match status" value="1"/>
</dbReference>
<dbReference type="InterPro" id="IPR015892">
    <property type="entry name" value="Carbonic_anhydrase_CS"/>
</dbReference>
<dbReference type="SUPFAM" id="SSF53056">
    <property type="entry name" value="beta-carbonic anhydrase, cab"/>
    <property type="match status" value="1"/>
</dbReference>
<evidence type="ECO:0000256" key="2">
    <source>
        <dbReference type="ARBA" id="ARBA00012925"/>
    </source>
</evidence>
<comment type="function">
    <text evidence="8">Reversible hydration of carbon dioxide.</text>
</comment>
<keyword evidence="9" id="KW-0732">Signal</keyword>
<dbReference type="Proteomes" id="UP001213000">
    <property type="component" value="Unassembled WGS sequence"/>
</dbReference>
<feature type="binding site" evidence="7">
    <location>
        <position position="98"/>
    </location>
    <ligand>
        <name>Zn(2+)</name>
        <dbReference type="ChEBI" id="CHEBI:29105"/>
    </ligand>
</feature>
<comment type="catalytic activity">
    <reaction evidence="6 8">
        <text>hydrogencarbonate + H(+) = CO2 + H2O</text>
        <dbReference type="Rhea" id="RHEA:10748"/>
        <dbReference type="ChEBI" id="CHEBI:15377"/>
        <dbReference type="ChEBI" id="CHEBI:15378"/>
        <dbReference type="ChEBI" id="CHEBI:16526"/>
        <dbReference type="ChEBI" id="CHEBI:17544"/>
        <dbReference type="EC" id="4.2.1.1"/>
    </reaction>
</comment>
<dbReference type="GO" id="GO:0008270">
    <property type="term" value="F:zinc ion binding"/>
    <property type="evidence" value="ECO:0007669"/>
    <property type="project" value="UniProtKB-UniRule"/>
</dbReference>
<feature type="binding site" evidence="7">
    <location>
        <position position="100"/>
    </location>
    <ligand>
        <name>Zn(2+)</name>
        <dbReference type="ChEBI" id="CHEBI:29105"/>
    </ligand>
</feature>
<dbReference type="SMART" id="SM00947">
    <property type="entry name" value="Pro_CA"/>
    <property type="match status" value="1"/>
</dbReference>
<dbReference type="EC" id="4.2.1.1" evidence="2 8"/>
<evidence type="ECO:0000256" key="8">
    <source>
        <dbReference type="RuleBase" id="RU003956"/>
    </source>
</evidence>
<dbReference type="Pfam" id="PF00484">
    <property type="entry name" value="Pro_CA"/>
    <property type="match status" value="1"/>
</dbReference>
<reference evidence="10" key="1">
    <citation type="submission" date="2022-07" db="EMBL/GenBank/DDBJ databases">
        <title>Genome Sequence of Leucocoprinus birnbaumii.</title>
        <authorList>
            <person name="Buettner E."/>
        </authorList>
    </citation>
    <scope>NUCLEOTIDE SEQUENCE</scope>
    <source>
        <strain evidence="10">VT141</strain>
    </source>
</reference>
<dbReference type="PROSITE" id="PS00705">
    <property type="entry name" value="PROK_CO2_ANHYDRASE_2"/>
    <property type="match status" value="1"/>
</dbReference>
<comment type="caution">
    <text evidence="10">The sequence shown here is derived from an EMBL/GenBank/DDBJ whole genome shotgun (WGS) entry which is preliminary data.</text>
</comment>
<proteinExistence type="inferred from homology"/>
<dbReference type="EMBL" id="JANIEX010000148">
    <property type="protein sequence ID" value="KAJ3572302.1"/>
    <property type="molecule type" value="Genomic_DNA"/>
</dbReference>
<dbReference type="AlphaFoldDB" id="A0AAD5YT25"/>
<feature type="binding site" evidence="7">
    <location>
        <position position="154"/>
    </location>
    <ligand>
        <name>Zn(2+)</name>
        <dbReference type="ChEBI" id="CHEBI:29105"/>
    </ligand>
</feature>
<feature type="signal peptide" evidence="9">
    <location>
        <begin position="1"/>
        <end position="20"/>
    </location>
</feature>
<dbReference type="GO" id="GO:0034599">
    <property type="term" value="P:cellular response to oxidative stress"/>
    <property type="evidence" value="ECO:0007669"/>
    <property type="project" value="TreeGrafter"/>
</dbReference>
<keyword evidence="4 7" id="KW-0862">Zinc</keyword>
<dbReference type="GO" id="GO:0015976">
    <property type="term" value="P:carbon utilization"/>
    <property type="evidence" value="ECO:0007669"/>
    <property type="project" value="InterPro"/>
</dbReference>
<keyword evidence="3 7" id="KW-0479">Metal-binding</keyword>
<dbReference type="Gene3D" id="3.40.1050.10">
    <property type="entry name" value="Carbonic anhydrase"/>
    <property type="match status" value="1"/>
</dbReference>
<keyword evidence="5 8" id="KW-0456">Lyase</keyword>
<keyword evidence="11" id="KW-1185">Reference proteome</keyword>
<organism evidence="10 11">
    <name type="scientific">Leucocoprinus birnbaumii</name>
    <dbReference type="NCBI Taxonomy" id="56174"/>
    <lineage>
        <taxon>Eukaryota</taxon>
        <taxon>Fungi</taxon>
        <taxon>Dikarya</taxon>
        <taxon>Basidiomycota</taxon>
        <taxon>Agaricomycotina</taxon>
        <taxon>Agaricomycetes</taxon>
        <taxon>Agaricomycetidae</taxon>
        <taxon>Agaricales</taxon>
        <taxon>Agaricineae</taxon>
        <taxon>Agaricaceae</taxon>
        <taxon>Leucocoprinus</taxon>
    </lineage>
</organism>
<evidence type="ECO:0000256" key="9">
    <source>
        <dbReference type="SAM" id="SignalP"/>
    </source>
</evidence>
<feature type="binding site" evidence="7">
    <location>
        <position position="157"/>
    </location>
    <ligand>
        <name>Zn(2+)</name>
        <dbReference type="ChEBI" id="CHEBI:29105"/>
    </ligand>
</feature>
<dbReference type="InterPro" id="IPR036874">
    <property type="entry name" value="Carbonic_anhydrase_sf"/>
</dbReference>
<sequence length="305" mass="32821">MKLSRSSSAFLLSVLSFSRSHPLHYPGSESNFVKRNATASKATTVSKSCSTTTSVTPTLQILTNGNQAFRNHINQDEPGLFQVLTEQGQSPPFMFLGCSDSRVSEGTIFDALPGTLFAERNIANQFHSSDPNAHAVLEYAVTDLGVQHVIVMGHYGCGGVASAIASPPSAYVDAATSAVQTWIEPIRELYQSSNRTEIVQLREQNNNETVIEAPGINNPGYRALVEENVKAGVQRIALDNVILNHYAILSSPNTTHQGGILQDVFIHGWVYDISNGEVHDLCVSVGPPGVPIPAIPFSAIASETF</sequence>
<evidence type="ECO:0000256" key="7">
    <source>
        <dbReference type="PIRSR" id="PIRSR601765-1"/>
    </source>
</evidence>
<evidence type="ECO:0000256" key="3">
    <source>
        <dbReference type="ARBA" id="ARBA00022723"/>
    </source>
</evidence>
<evidence type="ECO:0000256" key="4">
    <source>
        <dbReference type="ARBA" id="ARBA00022833"/>
    </source>
</evidence>